<organism evidence="8 9">
    <name type="scientific">Vanrija albida</name>
    <dbReference type="NCBI Taxonomy" id="181172"/>
    <lineage>
        <taxon>Eukaryota</taxon>
        <taxon>Fungi</taxon>
        <taxon>Dikarya</taxon>
        <taxon>Basidiomycota</taxon>
        <taxon>Agaricomycotina</taxon>
        <taxon>Tremellomycetes</taxon>
        <taxon>Trichosporonales</taxon>
        <taxon>Trichosporonaceae</taxon>
        <taxon>Vanrija</taxon>
    </lineage>
</organism>
<evidence type="ECO:0000256" key="2">
    <source>
        <dbReference type="ARBA" id="ARBA00022502"/>
    </source>
</evidence>
<feature type="transmembrane region" description="Helical" evidence="7">
    <location>
        <begin position="228"/>
        <end position="248"/>
    </location>
</feature>
<feature type="transmembrane region" description="Helical" evidence="7">
    <location>
        <begin position="255"/>
        <end position="276"/>
    </location>
</feature>
<dbReference type="Proteomes" id="UP001565368">
    <property type="component" value="Unassembled WGS sequence"/>
</dbReference>
<accession>A0ABR3PS04</accession>
<dbReference type="RefSeq" id="XP_069205165.1">
    <property type="nucleotide sequence ID" value="XM_069357228.1"/>
</dbReference>
<protein>
    <recommendedName>
        <fullName evidence="7">Post-GPI attachment to proteins factor 3</fullName>
    </recommendedName>
</protein>
<dbReference type="Pfam" id="PF04080">
    <property type="entry name" value="Per1"/>
    <property type="match status" value="1"/>
</dbReference>
<dbReference type="InterPro" id="IPR007217">
    <property type="entry name" value="Per1-like"/>
</dbReference>
<keyword evidence="4" id="KW-0732">Signal</keyword>
<sequence length="387" mass="43758">MLPAAKQLALSPTQVSLNEPVRSNRPSPGRLSKGLHLATWALLALTLAAAPAVASSGDRQPSFHLCSNLCEVSQCEPHSPPIPLILRLFGWSCLDNCNYHCAHRLTNEADSGREQYHQFYGKWAFYRLGPIQEPLSVLASLGNLYVHYRGLKRVRRTVRPDNNLRPWLEGLAYIQINTWLWSTVFHARDTPITERLDYFSAMITIAFTLLYAIVRIFGIVTPKTISPLVYPVSSAVAIFVLWHFFYVLSFPHFPYGYHVGVAIVIGMIHNVLWLIWTLSFYVELPTVSINDTLLAWPEPYPPRNARASRRPAHATMPAILVGLTMAAMTFEILDFAPIYRFLDSHALWHLATIPLGEKWWEYMCADANELDGGLLGPFSSRIDKNTD</sequence>
<comment type="caution">
    <text evidence="7">Lacks conserved residue(s) required for the propagation of feature annotation.</text>
</comment>
<reference evidence="8 9" key="1">
    <citation type="submission" date="2023-08" db="EMBL/GenBank/DDBJ databases">
        <title>Annotated Genome Sequence of Vanrija albida AlHP1.</title>
        <authorList>
            <person name="Herzog R."/>
        </authorList>
    </citation>
    <scope>NUCLEOTIDE SEQUENCE [LARGE SCALE GENOMIC DNA]</scope>
    <source>
        <strain evidence="8 9">AlHP1</strain>
    </source>
</reference>
<feature type="transmembrane region" description="Helical" evidence="7">
    <location>
        <begin position="198"/>
        <end position="222"/>
    </location>
</feature>
<name>A0ABR3PS04_9TREE</name>
<keyword evidence="2 7" id="KW-0337">GPI-anchor biosynthesis</keyword>
<proteinExistence type="inferred from homology"/>
<comment type="function">
    <text evidence="7">Involved in the lipid remodeling steps of GPI-anchor maturation.</text>
</comment>
<comment type="similarity">
    <text evidence="7">Belongs to the PGAP3 family.</text>
</comment>
<evidence type="ECO:0000313" key="8">
    <source>
        <dbReference type="EMBL" id="KAL1405221.1"/>
    </source>
</evidence>
<evidence type="ECO:0000256" key="1">
    <source>
        <dbReference type="ARBA" id="ARBA00004127"/>
    </source>
</evidence>
<dbReference type="PANTHER" id="PTHR13148:SF0">
    <property type="entry name" value="POST-GPI ATTACHMENT TO PROTEINS FACTOR 3"/>
    <property type="match status" value="1"/>
</dbReference>
<evidence type="ECO:0000256" key="7">
    <source>
        <dbReference type="RuleBase" id="RU365066"/>
    </source>
</evidence>
<keyword evidence="7" id="KW-0256">Endoplasmic reticulum</keyword>
<feature type="transmembrane region" description="Helical" evidence="7">
    <location>
        <begin position="314"/>
        <end position="333"/>
    </location>
</feature>
<dbReference type="EMBL" id="JBBXJM010000007">
    <property type="protein sequence ID" value="KAL1405221.1"/>
    <property type="molecule type" value="Genomic_DNA"/>
</dbReference>
<evidence type="ECO:0000256" key="6">
    <source>
        <dbReference type="ARBA" id="ARBA00023136"/>
    </source>
</evidence>
<evidence type="ECO:0000256" key="4">
    <source>
        <dbReference type="ARBA" id="ARBA00022729"/>
    </source>
</evidence>
<evidence type="ECO:0000256" key="3">
    <source>
        <dbReference type="ARBA" id="ARBA00022692"/>
    </source>
</evidence>
<keyword evidence="3 7" id="KW-0812">Transmembrane</keyword>
<gene>
    <name evidence="8" type="ORF">Q8F55_008846</name>
</gene>
<dbReference type="GeneID" id="95989889"/>
<comment type="caution">
    <text evidence="8">The sequence shown here is derived from an EMBL/GenBank/DDBJ whole genome shotgun (WGS) entry which is preliminary data.</text>
</comment>
<evidence type="ECO:0000313" key="9">
    <source>
        <dbReference type="Proteomes" id="UP001565368"/>
    </source>
</evidence>
<evidence type="ECO:0000256" key="5">
    <source>
        <dbReference type="ARBA" id="ARBA00022989"/>
    </source>
</evidence>
<dbReference type="PANTHER" id="PTHR13148">
    <property type="entry name" value="PER1-RELATED"/>
    <property type="match status" value="1"/>
</dbReference>
<keyword evidence="9" id="KW-1185">Reference proteome</keyword>
<comment type="subcellular location">
    <subcellularLocation>
        <location evidence="1">Endomembrane system</location>
        <topology evidence="1">Multi-pass membrane protein</topology>
    </subcellularLocation>
    <subcellularLocation>
        <location evidence="7">Endoplasmic reticulum membrane</location>
        <topology evidence="7">Multi-pass membrane protein</topology>
    </subcellularLocation>
</comment>
<keyword evidence="6 7" id="KW-0472">Membrane</keyword>
<keyword evidence="5 7" id="KW-1133">Transmembrane helix</keyword>